<evidence type="ECO:0000256" key="3">
    <source>
        <dbReference type="ARBA" id="ARBA00022692"/>
    </source>
</evidence>
<keyword evidence="4 6" id="KW-1133">Transmembrane helix</keyword>
<keyword evidence="3 6" id="KW-0812">Transmembrane</keyword>
<protein>
    <submittedName>
        <fullName evidence="7">Dicarboxylate/amino acid:cation symporter</fullName>
    </submittedName>
</protein>
<keyword evidence="8" id="KW-1185">Reference proteome</keyword>
<feature type="transmembrane region" description="Helical" evidence="6">
    <location>
        <begin position="171"/>
        <end position="192"/>
    </location>
</feature>
<feature type="transmembrane region" description="Helical" evidence="6">
    <location>
        <begin position="129"/>
        <end position="151"/>
    </location>
</feature>
<evidence type="ECO:0000313" key="7">
    <source>
        <dbReference type="EMBL" id="MDK9580712.1"/>
    </source>
</evidence>
<gene>
    <name evidence="7" type="ORF">QQA45_04185</name>
</gene>
<feature type="transmembrane region" description="Helical" evidence="6">
    <location>
        <begin position="278"/>
        <end position="306"/>
    </location>
</feature>
<dbReference type="SUPFAM" id="SSF118215">
    <property type="entry name" value="Proton glutamate symport protein"/>
    <property type="match status" value="1"/>
</dbReference>
<feature type="transmembrane region" description="Helical" evidence="6">
    <location>
        <begin position="40"/>
        <end position="62"/>
    </location>
</feature>
<proteinExistence type="predicted"/>
<evidence type="ECO:0000256" key="5">
    <source>
        <dbReference type="ARBA" id="ARBA00023136"/>
    </source>
</evidence>
<reference evidence="7 8" key="1">
    <citation type="submission" date="2023-06" db="EMBL/GenBank/DDBJ databases">
        <title>Antibody response to the Sneathia vaginalis cytopathogenic toxin A during pregnancy.</title>
        <authorList>
            <person name="Mccoy Z.T."/>
            <person name="Serrano M.G."/>
            <person name="Spaine K."/>
            <person name="Edwards D.J."/>
            <person name="Buck G.A."/>
            <person name="Jefferson K."/>
        </authorList>
    </citation>
    <scope>NUCLEOTIDE SEQUENCE [LARGE SCALE GENOMIC DNA]</scope>
    <source>
        <strain evidence="7 8">CCUG 42621</strain>
    </source>
</reference>
<comment type="caution">
    <text evidence="7">The sequence shown here is derived from an EMBL/GenBank/DDBJ whole genome shotgun (WGS) entry which is preliminary data.</text>
</comment>
<evidence type="ECO:0000256" key="1">
    <source>
        <dbReference type="ARBA" id="ARBA00004141"/>
    </source>
</evidence>
<dbReference type="EMBL" id="JASSPP010000006">
    <property type="protein sequence ID" value="MDK9580712.1"/>
    <property type="molecule type" value="Genomic_DNA"/>
</dbReference>
<organism evidence="7 8">
    <name type="scientific">Sneathia sanguinegens</name>
    <dbReference type="NCBI Taxonomy" id="40543"/>
    <lineage>
        <taxon>Bacteria</taxon>
        <taxon>Fusobacteriati</taxon>
        <taxon>Fusobacteriota</taxon>
        <taxon>Fusobacteriia</taxon>
        <taxon>Fusobacteriales</taxon>
        <taxon>Leptotrichiaceae</taxon>
        <taxon>Sneathia</taxon>
    </lineage>
</organism>
<sequence>MKKLKSSLVIRLIFAIFLGIILGNFLPLSFVRIFKTFTSFFGSFLAFFIPFMIIGFVVIGIARLSEGAGILLALTAGISYISTIIAGLFSYTVAFNFYPNLVSTDLVKSLQYTISNNSMLVSPYFTIPLSPALDVTTAIVFAFMVGITISYMRKEKIGETTFNIFNDFEMIVTRILNYFIIPLLPIHIFGIICELTYTGEVFSIIKLFITIYLCIFAMHYIYMLVMFSIAGTISKKNPFRLIKNQISGYLTAVGTQSSAATIPVNIQCGLKNGTSKEIVNFVVPLCATIHLSGSMITITSCVMGVLIMSGMNYSLTTILPFIAMLGIAMVAAPGAPGGAIMSALPFLYMINIDSNGPLGALLIALYLTQDSFGTAINVSGDNAIAIYVDEFYKKFIKNSH</sequence>
<feature type="transmembrane region" description="Helical" evidence="6">
    <location>
        <begin position="69"/>
        <end position="91"/>
    </location>
</feature>
<dbReference type="InterPro" id="IPR036458">
    <property type="entry name" value="Na:dicarbo_symporter_sf"/>
</dbReference>
<feature type="transmembrane region" description="Helical" evidence="6">
    <location>
        <begin position="204"/>
        <end position="225"/>
    </location>
</feature>
<keyword evidence="2" id="KW-0813">Transport</keyword>
<dbReference type="RefSeq" id="WP_285152989.1">
    <property type="nucleotide sequence ID" value="NZ_JASSPP010000006.1"/>
</dbReference>
<evidence type="ECO:0000256" key="2">
    <source>
        <dbReference type="ARBA" id="ARBA00022448"/>
    </source>
</evidence>
<feature type="transmembrane region" description="Helical" evidence="6">
    <location>
        <begin position="318"/>
        <end position="340"/>
    </location>
</feature>
<accession>A0ABT7HKK6</accession>
<dbReference type="InterPro" id="IPR001991">
    <property type="entry name" value="Na-dicarboxylate_symporter"/>
</dbReference>
<dbReference type="Gene3D" id="1.10.3860.10">
    <property type="entry name" value="Sodium:dicarboxylate symporter"/>
    <property type="match status" value="1"/>
</dbReference>
<evidence type="ECO:0000313" key="8">
    <source>
        <dbReference type="Proteomes" id="UP001225134"/>
    </source>
</evidence>
<comment type="subcellular location">
    <subcellularLocation>
        <location evidence="1">Membrane</location>
        <topology evidence="1">Multi-pass membrane protein</topology>
    </subcellularLocation>
</comment>
<dbReference type="PANTHER" id="PTHR42865">
    <property type="entry name" value="PROTON/GLUTAMATE-ASPARTATE SYMPORTER"/>
    <property type="match status" value="1"/>
</dbReference>
<dbReference type="PANTHER" id="PTHR42865:SF8">
    <property type="entry name" value="SERINE_THREONINE TRANSPORTER SSTT"/>
    <property type="match status" value="1"/>
</dbReference>
<name>A0ABT7HKK6_9FUSO</name>
<feature type="transmembrane region" description="Helical" evidence="6">
    <location>
        <begin position="12"/>
        <end position="34"/>
    </location>
</feature>
<dbReference type="Pfam" id="PF00375">
    <property type="entry name" value="SDF"/>
    <property type="match status" value="1"/>
</dbReference>
<evidence type="ECO:0000256" key="6">
    <source>
        <dbReference type="SAM" id="Phobius"/>
    </source>
</evidence>
<keyword evidence="5 6" id="KW-0472">Membrane</keyword>
<dbReference type="Proteomes" id="UP001225134">
    <property type="component" value="Unassembled WGS sequence"/>
</dbReference>
<evidence type="ECO:0000256" key="4">
    <source>
        <dbReference type="ARBA" id="ARBA00022989"/>
    </source>
</evidence>